<proteinExistence type="predicted"/>
<gene>
    <name evidence="2" type="ORF">IAC35_07095</name>
</gene>
<evidence type="ECO:0000313" key="3">
    <source>
        <dbReference type="Proteomes" id="UP000886881"/>
    </source>
</evidence>
<name>A0A9D1KJA7_9BACT</name>
<keyword evidence="1" id="KW-0812">Transmembrane</keyword>
<dbReference type="InterPro" id="IPR000462">
    <property type="entry name" value="CDP-OH_P_trans"/>
</dbReference>
<keyword evidence="1" id="KW-1133">Transmembrane helix</keyword>
<protein>
    <submittedName>
        <fullName evidence="2">CDP-alcohol phosphatidyltransferase family protein</fullName>
    </submittedName>
</protein>
<evidence type="ECO:0000256" key="1">
    <source>
        <dbReference type="SAM" id="Phobius"/>
    </source>
</evidence>
<accession>A0A9D1KJA7</accession>
<comment type="caution">
    <text evidence="2">The sequence shown here is derived from an EMBL/GenBank/DDBJ whole genome shotgun (WGS) entry which is preliminary data.</text>
</comment>
<feature type="transmembrane region" description="Helical" evidence="1">
    <location>
        <begin position="162"/>
        <end position="180"/>
    </location>
</feature>
<sequence>MQEMKQAERIQTSILNAAEKKALVWLAQRQPKWMTSDILTAIGFFGALVIAAGYILVNRNIGFLWLASLGLVINWYGDSLDGTLARVRNTQRPVYGYYLDHTVDGINESLMFIGLGLSGLIHFPLALAILVLYLLLTVNVSVNAHLKKEFRLTYAKLGPTEFRILGIIANTLFVLIRPLREFSVGVSVFGMDVTLRTLDLVGIFVLLLLLVIYFATIITDARYYAKIDPRKD</sequence>
<dbReference type="AlphaFoldDB" id="A0A9D1KJA7"/>
<reference evidence="2" key="2">
    <citation type="journal article" date="2021" name="PeerJ">
        <title>Extensive microbial diversity within the chicken gut microbiome revealed by metagenomics and culture.</title>
        <authorList>
            <person name="Gilroy R."/>
            <person name="Ravi A."/>
            <person name="Getino M."/>
            <person name="Pursley I."/>
            <person name="Horton D.L."/>
            <person name="Alikhan N.F."/>
            <person name="Baker D."/>
            <person name="Gharbi K."/>
            <person name="Hall N."/>
            <person name="Watson M."/>
            <person name="Adriaenssens E.M."/>
            <person name="Foster-Nyarko E."/>
            <person name="Jarju S."/>
            <person name="Secka A."/>
            <person name="Antonio M."/>
            <person name="Oren A."/>
            <person name="Chaudhuri R.R."/>
            <person name="La Ragione R."/>
            <person name="Hildebrand F."/>
            <person name="Pallen M.J."/>
        </authorList>
    </citation>
    <scope>NUCLEOTIDE SEQUENCE</scope>
    <source>
        <strain evidence="2">ChiHecec2B26-709</strain>
    </source>
</reference>
<feature type="transmembrane region" description="Helical" evidence="1">
    <location>
        <begin position="38"/>
        <end position="57"/>
    </location>
</feature>
<dbReference type="GO" id="GO:0016020">
    <property type="term" value="C:membrane"/>
    <property type="evidence" value="ECO:0007669"/>
    <property type="project" value="InterPro"/>
</dbReference>
<feature type="transmembrane region" description="Helical" evidence="1">
    <location>
        <begin position="120"/>
        <end position="142"/>
    </location>
</feature>
<feature type="transmembrane region" description="Helical" evidence="1">
    <location>
        <begin position="200"/>
        <end position="221"/>
    </location>
</feature>
<dbReference type="Pfam" id="PF01066">
    <property type="entry name" value="CDP-OH_P_transf"/>
    <property type="match status" value="1"/>
</dbReference>
<dbReference type="GO" id="GO:0008654">
    <property type="term" value="P:phospholipid biosynthetic process"/>
    <property type="evidence" value="ECO:0007669"/>
    <property type="project" value="InterPro"/>
</dbReference>
<dbReference type="GO" id="GO:0016780">
    <property type="term" value="F:phosphotransferase activity, for other substituted phosphate groups"/>
    <property type="evidence" value="ECO:0007669"/>
    <property type="project" value="InterPro"/>
</dbReference>
<dbReference type="Gene3D" id="1.20.120.1760">
    <property type="match status" value="1"/>
</dbReference>
<dbReference type="EMBL" id="DVLC01000128">
    <property type="protein sequence ID" value="HIT47605.1"/>
    <property type="molecule type" value="Genomic_DNA"/>
</dbReference>
<keyword evidence="1" id="KW-0472">Membrane</keyword>
<dbReference type="Proteomes" id="UP000886881">
    <property type="component" value="Unassembled WGS sequence"/>
</dbReference>
<evidence type="ECO:0000313" key="2">
    <source>
        <dbReference type="EMBL" id="HIT47605.1"/>
    </source>
</evidence>
<dbReference type="InterPro" id="IPR043130">
    <property type="entry name" value="CDP-OH_PTrfase_TM_dom"/>
</dbReference>
<reference evidence="2" key="1">
    <citation type="submission" date="2020-10" db="EMBL/GenBank/DDBJ databases">
        <authorList>
            <person name="Gilroy R."/>
        </authorList>
    </citation>
    <scope>NUCLEOTIDE SEQUENCE</scope>
    <source>
        <strain evidence="2">ChiHecec2B26-709</strain>
    </source>
</reference>
<organism evidence="2 3">
    <name type="scientific">Candidatus Cryptobacteroides merdipullorum</name>
    <dbReference type="NCBI Taxonomy" id="2840771"/>
    <lineage>
        <taxon>Bacteria</taxon>
        <taxon>Pseudomonadati</taxon>
        <taxon>Bacteroidota</taxon>
        <taxon>Bacteroidia</taxon>
        <taxon>Bacteroidales</taxon>
        <taxon>Candidatus Cryptobacteroides</taxon>
    </lineage>
</organism>